<feature type="domain" description="Peptidase S33 tripeptidyl aminopeptidase-like C-terminal" evidence="5">
    <location>
        <begin position="415"/>
        <end position="460"/>
    </location>
</feature>
<name>A0A4R8QS11_COLTR</name>
<comment type="similarity">
    <text evidence="1">Belongs to the peptidase S33 family.</text>
</comment>
<dbReference type="PANTHER" id="PTHR43248">
    <property type="entry name" value="2-SUCCINYL-6-HYDROXY-2,4-CYCLOHEXADIENE-1-CARBOXYLATE SYNTHASE"/>
    <property type="match status" value="1"/>
</dbReference>
<evidence type="ECO:0000256" key="1">
    <source>
        <dbReference type="ARBA" id="ARBA00010088"/>
    </source>
</evidence>
<dbReference type="EMBL" id="RYZW01000114">
    <property type="protein sequence ID" value="TDZ46170.1"/>
    <property type="molecule type" value="Genomic_DNA"/>
</dbReference>
<protein>
    <submittedName>
        <fullName evidence="6">Putative hydrolase</fullName>
    </submittedName>
</protein>
<gene>
    <name evidence="6" type="ORF">CTRI78_v008944</name>
</gene>
<organism evidence="6 7">
    <name type="scientific">Colletotrichum trifolii</name>
    <dbReference type="NCBI Taxonomy" id="5466"/>
    <lineage>
        <taxon>Eukaryota</taxon>
        <taxon>Fungi</taxon>
        <taxon>Dikarya</taxon>
        <taxon>Ascomycota</taxon>
        <taxon>Pezizomycotina</taxon>
        <taxon>Sordariomycetes</taxon>
        <taxon>Hypocreomycetidae</taxon>
        <taxon>Glomerellales</taxon>
        <taxon>Glomerellaceae</taxon>
        <taxon>Colletotrichum</taxon>
        <taxon>Colletotrichum orbiculare species complex</taxon>
    </lineage>
</organism>
<evidence type="ECO:0000256" key="2">
    <source>
        <dbReference type="ARBA" id="ARBA00022801"/>
    </source>
</evidence>
<keyword evidence="2 6" id="KW-0378">Hydrolase</keyword>
<evidence type="ECO:0000259" key="5">
    <source>
        <dbReference type="Pfam" id="PF08386"/>
    </source>
</evidence>
<keyword evidence="7" id="KW-1185">Reference proteome</keyword>
<feature type="domain" description="AB hydrolase-1" evidence="4">
    <location>
        <begin position="99"/>
        <end position="257"/>
    </location>
</feature>
<dbReference type="InterPro" id="IPR051601">
    <property type="entry name" value="Serine_prot/Carboxylest_S33"/>
</dbReference>
<dbReference type="SUPFAM" id="SSF53474">
    <property type="entry name" value="alpha/beta-Hydrolases"/>
    <property type="match status" value="1"/>
</dbReference>
<evidence type="ECO:0000256" key="3">
    <source>
        <dbReference type="SAM" id="SignalP"/>
    </source>
</evidence>
<dbReference type="Pfam" id="PF08386">
    <property type="entry name" value="Abhydrolase_4"/>
    <property type="match status" value="1"/>
</dbReference>
<accession>A0A4R8QS11</accession>
<feature type="signal peptide" evidence="3">
    <location>
        <begin position="1"/>
        <end position="22"/>
    </location>
</feature>
<dbReference type="Pfam" id="PF00561">
    <property type="entry name" value="Abhydrolase_1"/>
    <property type="match status" value="1"/>
</dbReference>
<sequence>MNSLALRQALLGFFALAVTATAATIPQPVGPLQQQLPTAALNFTACPTDIRPFRNVKASAALQCANLTVPMVPEDPGSPPLTLGIVKLPAVGQRVGNLFVNPGGPGGAASSMVLSIAAGRIYMSDVVRQNFDIIGMDPRGVGLSNPQRCDTNLVNQPSEFDATTPDGFKKLFEYNKAVGESCRALTGPVFDHMDTIFVAKDMEAVRVAMGGEPLNYFGVSYGTQLGAQYAALFPSNIRAMALDGMLQHTGSFASNIMTQATSLDATIQDFFRFCEANAANCGEGGTEIRQIWTKVLDVAAAGNLKAPECDGTLKTRCFPTASPNNIIGAARSTLEFPQDRAAFAQQLRLGALGNGSFFTPGMLGGDIFQDSRSLAITNVQCQDGHFFAAKDHLEVQRVADMTRTFTTTPGMGEFWRRVIDCTGYPVKITNPRTALNIKGTQNPVLLVHSRFDPATSFVYAAVHKLRSLKTPDQFVVAHGYTLRATMNAIMGVDPQSPHIDHAKRNASKDMIRRAFTGHQRDTERAQPLDDQTSLTNLALLKINVEQNTWKNLFNTALIARTLADINVLVGTPVAASNIARCTELKRGGVTKWQLTMVFIDEADCHQKRKSVFGFQRKRSLIARATYANAIADSLSTNYRNHGSIATWAATKTVRRLQKIIHRNPDTFDLFHRDISPVLRIKDSTSNSFVINVGGGKETKIGT</sequence>
<dbReference type="AlphaFoldDB" id="A0A4R8QS11"/>
<dbReference type="Proteomes" id="UP000295703">
    <property type="component" value="Unassembled WGS sequence"/>
</dbReference>
<reference evidence="6 7" key="1">
    <citation type="submission" date="2018-12" db="EMBL/GenBank/DDBJ databases">
        <title>Genome sequence and assembly of Colletotrichum trifolii.</title>
        <authorList>
            <person name="Gan P."/>
            <person name="Shirasu K."/>
        </authorList>
    </citation>
    <scope>NUCLEOTIDE SEQUENCE [LARGE SCALE GENOMIC DNA]</scope>
    <source>
        <strain evidence="6 7">543-2</strain>
    </source>
</reference>
<dbReference type="InterPro" id="IPR013595">
    <property type="entry name" value="Pept_S33_TAP-like_C"/>
</dbReference>
<evidence type="ECO:0000313" key="7">
    <source>
        <dbReference type="Proteomes" id="UP000295703"/>
    </source>
</evidence>
<evidence type="ECO:0000259" key="4">
    <source>
        <dbReference type="Pfam" id="PF00561"/>
    </source>
</evidence>
<dbReference type="GO" id="GO:0016787">
    <property type="term" value="F:hydrolase activity"/>
    <property type="evidence" value="ECO:0007669"/>
    <property type="project" value="UniProtKB-KW"/>
</dbReference>
<dbReference type="Gene3D" id="3.40.50.1820">
    <property type="entry name" value="alpha/beta hydrolase"/>
    <property type="match status" value="1"/>
</dbReference>
<comment type="caution">
    <text evidence="6">The sequence shown here is derived from an EMBL/GenBank/DDBJ whole genome shotgun (WGS) entry which is preliminary data.</text>
</comment>
<feature type="chain" id="PRO_5020647144" evidence="3">
    <location>
        <begin position="23"/>
        <end position="702"/>
    </location>
</feature>
<evidence type="ECO:0000313" key="6">
    <source>
        <dbReference type="EMBL" id="TDZ46170.1"/>
    </source>
</evidence>
<dbReference type="InterPro" id="IPR029058">
    <property type="entry name" value="AB_hydrolase_fold"/>
</dbReference>
<keyword evidence="3" id="KW-0732">Signal</keyword>
<dbReference type="PANTHER" id="PTHR43248:SF30">
    <property type="entry name" value="AB HYDROLASE-1 DOMAIN-CONTAINING PROTEIN"/>
    <property type="match status" value="1"/>
</dbReference>
<dbReference type="InterPro" id="IPR000073">
    <property type="entry name" value="AB_hydrolase_1"/>
</dbReference>
<proteinExistence type="inferred from homology"/>